<proteinExistence type="predicted"/>
<dbReference type="InterPro" id="IPR011992">
    <property type="entry name" value="EF-hand-dom_pair"/>
</dbReference>
<dbReference type="GO" id="GO:0005509">
    <property type="term" value="F:calcium ion binding"/>
    <property type="evidence" value="ECO:0007669"/>
    <property type="project" value="InterPro"/>
</dbReference>
<dbReference type="PROSITE" id="PS00018">
    <property type="entry name" value="EF_HAND_1"/>
    <property type="match status" value="1"/>
</dbReference>
<feature type="chain" id="PRO_5029678273" description="EF-hand domain-containing protein" evidence="2">
    <location>
        <begin position="23"/>
        <end position="147"/>
    </location>
</feature>
<dbReference type="AlphaFoldDB" id="A0A7J6N1A8"/>
<dbReference type="InterPro" id="IPR018247">
    <property type="entry name" value="EF_Hand_1_Ca_BS"/>
</dbReference>
<sequence>MTCSIKGSVALFAFCLVICSLGDRSSKIREIYESQFRQFDMNEDSVIDAQEIRSNFPDLANDHIDSFFRSTDGNKDGLRTVSDVDAETMSRFDDQMQEMDLDGNGIVDAQEIRSVFLGMSDSFIDGFMRRIDKNQDGSCNSSSGTAK</sequence>
<accession>A0A7J6N1A8</accession>
<comment type="caution">
    <text evidence="4">The sequence shown here is derived from an EMBL/GenBank/DDBJ whole genome shotgun (WGS) entry which is preliminary data.</text>
</comment>
<protein>
    <recommendedName>
        <fullName evidence="3">EF-hand domain-containing protein</fullName>
    </recommendedName>
</protein>
<name>A0A7J6N1A8_PERCH</name>
<organism evidence="4 5">
    <name type="scientific">Perkinsus chesapeaki</name>
    <name type="common">Clam parasite</name>
    <name type="synonym">Perkinsus andrewsi</name>
    <dbReference type="NCBI Taxonomy" id="330153"/>
    <lineage>
        <taxon>Eukaryota</taxon>
        <taxon>Sar</taxon>
        <taxon>Alveolata</taxon>
        <taxon>Perkinsozoa</taxon>
        <taxon>Perkinsea</taxon>
        <taxon>Perkinsida</taxon>
        <taxon>Perkinsidae</taxon>
        <taxon>Perkinsus</taxon>
    </lineage>
</organism>
<dbReference type="InterPro" id="IPR002048">
    <property type="entry name" value="EF_hand_dom"/>
</dbReference>
<keyword evidence="5" id="KW-1185">Reference proteome</keyword>
<evidence type="ECO:0000259" key="3">
    <source>
        <dbReference type="PROSITE" id="PS50222"/>
    </source>
</evidence>
<gene>
    <name evidence="4" type="ORF">FOL47_000113</name>
</gene>
<dbReference type="OrthoDB" id="10263155at2759"/>
<dbReference type="PROSITE" id="PS50222">
    <property type="entry name" value="EF_HAND_2"/>
    <property type="match status" value="2"/>
</dbReference>
<feature type="domain" description="EF-hand" evidence="3">
    <location>
        <begin position="27"/>
        <end position="62"/>
    </location>
</feature>
<feature type="domain" description="EF-hand" evidence="3">
    <location>
        <begin position="87"/>
        <end position="122"/>
    </location>
</feature>
<dbReference type="Gene3D" id="1.10.238.10">
    <property type="entry name" value="EF-hand"/>
    <property type="match status" value="2"/>
</dbReference>
<feature type="signal peptide" evidence="2">
    <location>
        <begin position="1"/>
        <end position="22"/>
    </location>
</feature>
<reference evidence="4 5" key="1">
    <citation type="submission" date="2020-04" db="EMBL/GenBank/DDBJ databases">
        <title>Perkinsus chesapeaki whole genome sequence.</title>
        <authorList>
            <person name="Bogema D.R."/>
        </authorList>
    </citation>
    <scope>NUCLEOTIDE SEQUENCE [LARGE SCALE GENOMIC DNA]</scope>
    <source>
        <strain evidence="4">ATCC PRA-425</strain>
    </source>
</reference>
<evidence type="ECO:0000313" key="5">
    <source>
        <dbReference type="Proteomes" id="UP000591131"/>
    </source>
</evidence>
<evidence type="ECO:0000256" key="2">
    <source>
        <dbReference type="SAM" id="SignalP"/>
    </source>
</evidence>
<dbReference type="SUPFAM" id="SSF47473">
    <property type="entry name" value="EF-hand"/>
    <property type="match status" value="1"/>
</dbReference>
<dbReference type="Proteomes" id="UP000591131">
    <property type="component" value="Unassembled WGS sequence"/>
</dbReference>
<dbReference type="EMBL" id="JAAPAO010000010">
    <property type="protein sequence ID" value="KAF4677653.1"/>
    <property type="molecule type" value="Genomic_DNA"/>
</dbReference>
<keyword evidence="1" id="KW-0106">Calcium</keyword>
<keyword evidence="2" id="KW-0732">Signal</keyword>
<dbReference type="Pfam" id="PF13202">
    <property type="entry name" value="EF-hand_5"/>
    <property type="match status" value="2"/>
</dbReference>
<evidence type="ECO:0000256" key="1">
    <source>
        <dbReference type="ARBA" id="ARBA00022837"/>
    </source>
</evidence>
<evidence type="ECO:0000313" key="4">
    <source>
        <dbReference type="EMBL" id="KAF4677653.1"/>
    </source>
</evidence>